<protein>
    <submittedName>
        <fullName evidence="1">Uncharacterized protein</fullName>
    </submittedName>
</protein>
<dbReference type="Proteomes" id="UP000291343">
    <property type="component" value="Unassembled WGS sequence"/>
</dbReference>
<accession>A0A482X3E3</accession>
<gene>
    <name evidence="1" type="ORF">LSTR_LSTR015168</name>
    <name evidence="2" type="ORF">LSTR_LSTR015354</name>
</gene>
<sequence length="96" mass="10436">MANGQRARCRADGIIISHCHNDCQNQLHPLYLHRAVVKSEANRLADFSCNAIVKVPPTMAADAHAHTHGLIPIVTLLFIPPTHTSATIVLVNELPS</sequence>
<organism evidence="1 3">
    <name type="scientific">Laodelphax striatellus</name>
    <name type="common">Small brown planthopper</name>
    <name type="synonym">Delphax striatella</name>
    <dbReference type="NCBI Taxonomy" id="195883"/>
    <lineage>
        <taxon>Eukaryota</taxon>
        <taxon>Metazoa</taxon>
        <taxon>Ecdysozoa</taxon>
        <taxon>Arthropoda</taxon>
        <taxon>Hexapoda</taxon>
        <taxon>Insecta</taxon>
        <taxon>Pterygota</taxon>
        <taxon>Neoptera</taxon>
        <taxon>Paraneoptera</taxon>
        <taxon>Hemiptera</taxon>
        <taxon>Auchenorrhyncha</taxon>
        <taxon>Fulgoroidea</taxon>
        <taxon>Delphacidae</taxon>
        <taxon>Criomorphinae</taxon>
        <taxon>Laodelphax</taxon>
    </lineage>
</organism>
<reference evidence="1 3" key="1">
    <citation type="journal article" date="2017" name="Gigascience">
        <title>Genome sequence of the small brown planthopper, Laodelphax striatellus.</title>
        <authorList>
            <person name="Zhu J."/>
            <person name="Jiang F."/>
            <person name="Wang X."/>
            <person name="Yang P."/>
            <person name="Bao Y."/>
            <person name="Zhao W."/>
            <person name="Wang W."/>
            <person name="Lu H."/>
            <person name="Wang Q."/>
            <person name="Cui N."/>
            <person name="Li J."/>
            <person name="Chen X."/>
            <person name="Luo L."/>
            <person name="Yu J."/>
            <person name="Kang L."/>
            <person name="Cui F."/>
        </authorList>
    </citation>
    <scope>NUCLEOTIDE SEQUENCE [LARGE SCALE GENOMIC DNA]</scope>
    <source>
        <strain evidence="1">Lst14</strain>
        <tissue evidence="1">Whole body</tissue>
    </source>
</reference>
<evidence type="ECO:0000313" key="3">
    <source>
        <dbReference type="Proteomes" id="UP000291343"/>
    </source>
</evidence>
<evidence type="ECO:0000313" key="1">
    <source>
        <dbReference type="EMBL" id="RZF40389.1"/>
    </source>
</evidence>
<comment type="caution">
    <text evidence="1">The sequence shown here is derived from an EMBL/GenBank/DDBJ whole genome shotgun (WGS) entry which is preliminary data.</text>
</comment>
<name>A0A482X3E3_LAOST</name>
<proteinExistence type="predicted"/>
<dbReference type="EMBL" id="QKKF02018464">
    <property type="protein sequence ID" value="RZF40389.1"/>
    <property type="molecule type" value="Genomic_DNA"/>
</dbReference>
<dbReference type="InParanoid" id="A0A482X3E3"/>
<keyword evidence="3" id="KW-1185">Reference proteome</keyword>
<dbReference type="AlphaFoldDB" id="A0A482X3E3"/>
<evidence type="ECO:0000313" key="2">
    <source>
        <dbReference type="EMBL" id="RZF41170.1"/>
    </source>
</evidence>
<dbReference type="EMBL" id="QKKF02017125">
    <property type="protein sequence ID" value="RZF41170.1"/>
    <property type="molecule type" value="Genomic_DNA"/>
</dbReference>
<reference evidence="1" key="2">
    <citation type="submission" date="2019-02" db="EMBL/GenBank/DDBJ databases">
        <authorList>
            <person name="Zhu J."/>
            <person name="Jiang F."/>
            <person name="Wang X."/>
            <person name="Yang P."/>
            <person name="Bao Y."/>
            <person name="Zhao W."/>
            <person name="Wang W."/>
            <person name="Lu H."/>
            <person name="Wang Q."/>
            <person name="Cui N."/>
            <person name="Li J."/>
            <person name="Chen X."/>
            <person name="Luo L."/>
            <person name="Yu J."/>
            <person name="Kang L."/>
            <person name="Cui F."/>
        </authorList>
    </citation>
    <scope>NUCLEOTIDE SEQUENCE</scope>
    <source>
        <strain evidence="1">Lst14</strain>
        <tissue evidence="1">Whole body</tissue>
    </source>
</reference>